<dbReference type="InterPro" id="IPR047640">
    <property type="entry name" value="RpiR-like"/>
</dbReference>
<feature type="domain" description="HTH rpiR-type" evidence="4">
    <location>
        <begin position="11"/>
        <end position="87"/>
    </location>
</feature>
<dbReference type="Pfam" id="PF01418">
    <property type="entry name" value="HTH_6"/>
    <property type="match status" value="1"/>
</dbReference>
<dbReference type="PANTHER" id="PTHR30514">
    <property type="entry name" value="GLUCOKINASE"/>
    <property type="match status" value="1"/>
</dbReference>
<dbReference type="GO" id="GO:0003677">
    <property type="term" value="F:DNA binding"/>
    <property type="evidence" value="ECO:0007669"/>
    <property type="project" value="UniProtKB-KW"/>
</dbReference>
<dbReference type="AlphaFoldDB" id="A0A3B0ZTI5"/>
<protein>
    <submittedName>
        <fullName evidence="6">Transcriptional regulator, RpiR family</fullName>
    </submittedName>
</protein>
<dbReference type="SUPFAM" id="SSF53697">
    <property type="entry name" value="SIS domain"/>
    <property type="match status" value="1"/>
</dbReference>
<dbReference type="GO" id="GO:0003700">
    <property type="term" value="F:DNA-binding transcription factor activity"/>
    <property type="evidence" value="ECO:0007669"/>
    <property type="project" value="InterPro"/>
</dbReference>
<sequence length="297" mass="33775">MRKKTAKQTPQTIAELIRIRFDEFKPAERRIANHLLVNYPMAGLVSITELSESCEVSTPTVMRTLKRIGFSSFITFQKTLKKELSKTLADPIAKHSQWATAGAPKEHILNQTADSVVSNLRDTMSQLSHEMFNEVVTLLADQKRNIYLVGGRITYSFSDYLGTHLEVIRKGVDKLPSSVSLWSHRLLDMQRNDVLVIFDVRRYETDLLNIAALAKEKGVEVILFTDQWLSPIADYATHSFPVRIEAPSGWDSGVATLFVIEALIAAVERKLWPKASKRMKELEQAYSYTGRFKQESR</sequence>
<evidence type="ECO:0000256" key="3">
    <source>
        <dbReference type="ARBA" id="ARBA00023163"/>
    </source>
</evidence>
<gene>
    <name evidence="6" type="ORF">MNBD_GAMMA21-1168</name>
</gene>
<dbReference type="Gene3D" id="3.40.50.10490">
    <property type="entry name" value="Glucose-6-phosphate isomerase like protein, domain 1"/>
    <property type="match status" value="1"/>
</dbReference>
<dbReference type="SUPFAM" id="SSF46689">
    <property type="entry name" value="Homeodomain-like"/>
    <property type="match status" value="1"/>
</dbReference>
<feature type="domain" description="SIS" evidence="5">
    <location>
        <begin position="135"/>
        <end position="273"/>
    </location>
</feature>
<accession>A0A3B0ZTI5</accession>
<dbReference type="PROSITE" id="PS51464">
    <property type="entry name" value="SIS"/>
    <property type="match status" value="1"/>
</dbReference>
<keyword evidence="1" id="KW-0805">Transcription regulation</keyword>
<dbReference type="InterPro" id="IPR046348">
    <property type="entry name" value="SIS_dom_sf"/>
</dbReference>
<evidence type="ECO:0000259" key="4">
    <source>
        <dbReference type="PROSITE" id="PS51071"/>
    </source>
</evidence>
<dbReference type="Gene3D" id="1.10.10.10">
    <property type="entry name" value="Winged helix-like DNA-binding domain superfamily/Winged helix DNA-binding domain"/>
    <property type="match status" value="1"/>
</dbReference>
<dbReference type="InterPro" id="IPR009057">
    <property type="entry name" value="Homeodomain-like_sf"/>
</dbReference>
<dbReference type="InterPro" id="IPR001347">
    <property type="entry name" value="SIS_dom"/>
</dbReference>
<dbReference type="InterPro" id="IPR000281">
    <property type="entry name" value="HTH_RpiR"/>
</dbReference>
<dbReference type="EMBL" id="UOFR01000040">
    <property type="protein sequence ID" value="VAW96788.1"/>
    <property type="molecule type" value="Genomic_DNA"/>
</dbReference>
<dbReference type="PANTHER" id="PTHR30514:SF18">
    <property type="entry name" value="RPIR-FAMILY TRANSCRIPTIONAL REGULATOR"/>
    <property type="match status" value="1"/>
</dbReference>
<proteinExistence type="predicted"/>
<dbReference type="GO" id="GO:0097367">
    <property type="term" value="F:carbohydrate derivative binding"/>
    <property type="evidence" value="ECO:0007669"/>
    <property type="project" value="InterPro"/>
</dbReference>
<dbReference type="PROSITE" id="PS51071">
    <property type="entry name" value="HTH_RPIR"/>
    <property type="match status" value="1"/>
</dbReference>
<dbReference type="CDD" id="cd05013">
    <property type="entry name" value="SIS_RpiR"/>
    <property type="match status" value="1"/>
</dbReference>
<evidence type="ECO:0000259" key="5">
    <source>
        <dbReference type="PROSITE" id="PS51464"/>
    </source>
</evidence>
<dbReference type="GO" id="GO:1901135">
    <property type="term" value="P:carbohydrate derivative metabolic process"/>
    <property type="evidence" value="ECO:0007669"/>
    <property type="project" value="InterPro"/>
</dbReference>
<name>A0A3B0ZTI5_9ZZZZ</name>
<dbReference type="InterPro" id="IPR035472">
    <property type="entry name" value="RpiR-like_SIS"/>
</dbReference>
<organism evidence="6">
    <name type="scientific">hydrothermal vent metagenome</name>
    <dbReference type="NCBI Taxonomy" id="652676"/>
    <lineage>
        <taxon>unclassified sequences</taxon>
        <taxon>metagenomes</taxon>
        <taxon>ecological metagenomes</taxon>
    </lineage>
</organism>
<reference evidence="6" key="1">
    <citation type="submission" date="2018-06" db="EMBL/GenBank/DDBJ databases">
        <authorList>
            <person name="Zhirakovskaya E."/>
        </authorList>
    </citation>
    <scope>NUCLEOTIDE SEQUENCE</scope>
</reference>
<evidence type="ECO:0000256" key="2">
    <source>
        <dbReference type="ARBA" id="ARBA00023125"/>
    </source>
</evidence>
<evidence type="ECO:0000313" key="6">
    <source>
        <dbReference type="EMBL" id="VAW96788.1"/>
    </source>
</evidence>
<dbReference type="InterPro" id="IPR036388">
    <property type="entry name" value="WH-like_DNA-bd_sf"/>
</dbReference>
<dbReference type="Pfam" id="PF01380">
    <property type="entry name" value="SIS"/>
    <property type="match status" value="1"/>
</dbReference>
<keyword evidence="3" id="KW-0804">Transcription</keyword>
<evidence type="ECO:0000256" key="1">
    <source>
        <dbReference type="ARBA" id="ARBA00023015"/>
    </source>
</evidence>
<keyword evidence="2" id="KW-0238">DNA-binding</keyword>